<dbReference type="RefSeq" id="WP_146623986.1">
    <property type="nucleotide sequence ID" value="NZ_BJCC01000034.1"/>
</dbReference>
<feature type="domain" description="FAD dependent oxidoreductase" evidence="5">
    <location>
        <begin position="4"/>
        <end position="340"/>
    </location>
</feature>
<dbReference type="Gene3D" id="3.30.9.10">
    <property type="entry name" value="D-Amino Acid Oxidase, subunit A, domain 2"/>
    <property type="match status" value="1"/>
</dbReference>
<evidence type="ECO:0000256" key="3">
    <source>
        <dbReference type="ARBA" id="ARBA00022630"/>
    </source>
</evidence>
<evidence type="ECO:0000313" key="6">
    <source>
        <dbReference type="EMBL" id="GCF95614.1"/>
    </source>
</evidence>
<organism evidence="6 7">
    <name type="scientific">Enterococcus florum</name>
    <dbReference type="NCBI Taxonomy" id="2480627"/>
    <lineage>
        <taxon>Bacteria</taxon>
        <taxon>Bacillati</taxon>
        <taxon>Bacillota</taxon>
        <taxon>Bacilli</taxon>
        <taxon>Lactobacillales</taxon>
        <taxon>Enterococcaceae</taxon>
        <taxon>Enterococcus</taxon>
    </lineage>
</organism>
<keyword evidence="3" id="KW-0285">Flavoprotein</keyword>
<dbReference type="EMBL" id="BJCC01000034">
    <property type="protein sequence ID" value="GCF95614.1"/>
    <property type="molecule type" value="Genomic_DNA"/>
</dbReference>
<evidence type="ECO:0000259" key="5">
    <source>
        <dbReference type="Pfam" id="PF01266"/>
    </source>
</evidence>
<comment type="similarity">
    <text evidence="2">Belongs to the DadA oxidoreductase family.</text>
</comment>
<dbReference type="SUPFAM" id="SSF51971">
    <property type="entry name" value="Nucleotide-binding domain"/>
    <property type="match status" value="1"/>
</dbReference>
<accession>A0A4P5PFR6</accession>
<dbReference type="GO" id="GO:0005737">
    <property type="term" value="C:cytoplasm"/>
    <property type="evidence" value="ECO:0007669"/>
    <property type="project" value="TreeGrafter"/>
</dbReference>
<dbReference type="InterPro" id="IPR006076">
    <property type="entry name" value="FAD-dep_OxRdtase"/>
</dbReference>
<dbReference type="GO" id="GO:0016491">
    <property type="term" value="F:oxidoreductase activity"/>
    <property type="evidence" value="ECO:0007669"/>
    <property type="project" value="UniProtKB-KW"/>
</dbReference>
<dbReference type="Proteomes" id="UP000290567">
    <property type="component" value="Unassembled WGS sequence"/>
</dbReference>
<proteinExistence type="inferred from homology"/>
<dbReference type="PANTHER" id="PTHR13847:SF286">
    <property type="entry name" value="D-AMINO ACID DEHYDROGENASE"/>
    <property type="match status" value="1"/>
</dbReference>
<dbReference type="Pfam" id="PF01266">
    <property type="entry name" value="DAO"/>
    <property type="match status" value="1"/>
</dbReference>
<keyword evidence="7" id="KW-1185">Reference proteome</keyword>
<sequence>MQKLAIIGGGIIGMTLANYLNLNKFEVTLYDEGVGQATKASAGIISPWLSKRRNKQWYALAKDGAAFFPKLLLDFSLTPDIYQKSGTLIFRPENQLDELWTLAELHRKEAPEIGEISHLSALEAAEKIPLLRPQPALMISGGGRLDGQAYLTHLSNRAKAQGMLIVEQSVRLIKENQLEVGGELKNYDQIVLTPGPHLKQLLSPLGYQVDIRPQKGQLLVFQTDDPHTGQWPVAMLEGEGDLIPFARGKVLIGATHENEQAWDLAPSKIAYSPLLESLAQYLRDPSDFLTHLTDVRVGTRAYTSDFSPFFGAVTDQLLVASGLGSSGLTTGPYIGYLLADFLNNGNKKWSNYQKTLDHYIR</sequence>
<evidence type="ECO:0000256" key="4">
    <source>
        <dbReference type="ARBA" id="ARBA00023002"/>
    </source>
</evidence>
<keyword evidence="4" id="KW-0560">Oxidoreductase</keyword>
<evidence type="ECO:0000256" key="2">
    <source>
        <dbReference type="ARBA" id="ARBA00009410"/>
    </source>
</evidence>
<dbReference type="InterPro" id="IPR036188">
    <property type="entry name" value="FAD/NAD-bd_sf"/>
</dbReference>
<name>A0A4P5PFR6_9ENTE</name>
<comment type="cofactor">
    <cofactor evidence="1">
        <name>FAD</name>
        <dbReference type="ChEBI" id="CHEBI:57692"/>
    </cofactor>
</comment>
<evidence type="ECO:0000313" key="7">
    <source>
        <dbReference type="Proteomes" id="UP000290567"/>
    </source>
</evidence>
<comment type="caution">
    <text evidence="6">The sequence shown here is derived from an EMBL/GenBank/DDBJ whole genome shotgun (WGS) entry which is preliminary data.</text>
</comment>
<dbReference type="PANTHER" id="PTHR13847">
    <property type="entry name" value="SARCOSINE DEHYDROGENASE-RELATED"/>
    <property type="match status" value="1"/>
</dbReference>
<evidence type="ECO:0000256" key="1">
    <source>
        <dbReference type="ARBA" id="ARBA00001974"/>
    </source>
</evidence>
<reference evidence="7" key="1">
    <citation type="submission" date="2019-02" db="EMBL/GenBank/DDBJ databases">
        <title>Draft genome sequence of Enterococcus sp. Gos25-1.</title>
        <authorList>
            <person name="Tanaka N."/>
            <person name="Shiwa Y."/>
            <person name="Fujita N."/>
        </authorList>
    </citation>
    <scope>NUCLEOTIDE SEQUENCE [LARGE SCALE GENOMIC DNA]</scope>
    <source>
        <strain evidence="7">Gos25-1</strain>
    </source>
</reference>
<dbReference type="SUPFAM" id="SSF54373">
    <property type="entry name" value="FAD-linked reductases, C-terminal domain"/>
    <property type="match status" value="1"/>
</dbReference>
<dbReference type="OrthoDB" id="9805337at2"/>
<gene>
    <name evidence="6" type="ORF">NRIC_35050</name>
</gene>
<dbReference type="Gene3D" id="3.50.50.60">
    <property type="entry name" value="FAD/NAD(P)-binding domain"/>
    <property type="match status" value="1"/>
</dbReference>
<protein>
    <submittedName>
        <fullName evidence="6">Oxidoreductase</fullName>
    </submittedName>
</protein>
<dbReference type="AlphaFoldDB" id="A0A4P5PFR6"/>